<dbReference type="Proteomes" id="UP000217083">
    <property type="component" value="Unassembled WGS sequence"/>
</dbReference>
<accession>A0A263BU85</accession>
<feature type="domain" description="N-acetyltransferase" evidence="1">
    <location>
        <begin position="10"/>
        <end position="132"/>
    </location>
</feature>
<gene>
    <name evidence="2" type="ORF">CIB95_09855</name>
</gene>
<dbReference type="InterPro" id="IPR016181">
    <property type="entry name" value="Acyl_CoA_acyltransferase"/>
</dbReference>
<dbReference type="PANTHER" id="PTHR43792">
    <property type="entry name" value="GNAT FAMILY, PUTATIVE (AFU_ORTHOLOGUE AFUA_3G00765)-RELATED-RELATED"/>
    <property type="match status" value="1"/>
</dbReference>
<dbReference type="Pfam" id="PF13302">
    <property type="entry name" value="Acetyltransf_3"/>
    <property type="match status" value="1"/>
</dbReference>
<evidence type="ECO:0000259" key="1">
    <source>
        <dbReference type="Pfam" id="PF13302"/>
    </source>
</evidence>
<reference evidence="3" key="1">
    <citation type="submission" date="2017-08" db="EMBL/GenBank/DDBJ databases">
        <authorList>
            <person name="Huang Z."/>
        </authorList>
    </citation>
    <scope>NUCLEOTIDE SEQUENCE [LARGE SCALE GENOMIC DNA]</scope>
    <source>
        <strain evidence="3">SA5d-4</strain>
    </source>
</reference>
<evidence type="ECO:0000313" key="3">
    <source>
        <dbReference type="Proteomes" id="UP000217083"/>
    </source>
</evidence>
<dbReference type="InterPro" id="IPR000182">
    <property type="entry name" value="GNAT_dom"/>
</dbReference>
<reference evidence="2 3" key="2">
    <citation type="submission" date="2017-09" db="EMBL/GenBank/DDBJ databases">
        <title>Bacillus patelloidae sp. nov., isolated from the intestinal tract of a marine limpet.</title>
        <authorList>
            <person name="Liu R."/>
            <person name="Dong C."/>
            <person name="Shao Z."/>
        </authorList>
    </citation>
    <scope>NUCLEOTIDE SEQUENCE [LARGE SCALE GENOMIC DNA]</scope>
    <source>
        <strain evidence="2 3">SA5d-4</strain>
    </source>
</reference>
<sequence length="181" mass="21397">MIRERDLSECQQLFTHMVDPAVFPFVRHKAGSYDEYIFMTKQTMEAEEQGQLISRTIVDEWNQPIGTINLYDIKDNTGFLATWIGKDYFGKGYNQKAKTAFFNELFFEEDIETIYIRIRKENVRSQKATEKMPYVSLVSDSYEPEDTNGLFHLYAIEKDKYLMHTILHSPIRRQLDEIKEA</sequence>
<proteinExistence type="predicted"/>
<comment type="caution">
    <text evidence="2">The sequence shown here is derived from an EMBL/GenBank/DDBJ whole genome shotgun (WGS) entry which is preliminary data.</text>
</comment>
<dbReference type="SUPFAM" id="SSF55729">
    <property type="entry name" value="Acyl-CoA N-acyltransferases (Nat)"/>
    <property type="match status" value="1"/>
</dbReference>
<keyword evidence="2" id="KW-0808">Transferase</keyword>
<name>A0A263BU85_9BACI</name>
<dbReference type="Gene3D" id="3.40.630.30">
    <property type="match status" value="1"/>
</dbReference>
<dbReference type="InterPro" id="IPR051531">
    <property type="entry name" value="N-acetyltransferase"/>
</dbReference>
<dbReference type="AlphaFoldDB" id="A0A263BU85"/>
<dbReference type="EMBL" id="NPIA01000004">
    <property type="protein sequence ID" value="OZM57102.1"/>
    <property type="molecule type" value="Genomic_DNA"/>
</dbReference>
<organism evidence="2 3">
    <name type="scientific">Lottiidibacillus patelloidae</name>
    <dbReference type="NCBI Taxonomy" id="2670334"/>
    <lineage>
        <taxon>Bacteria</taxon>
        <taxon>Bacillati</taxon>
        <taxon>Bacillota</taxon>
        <taxon>Bacilli</taxon>
        <taxon>Bacillales</taxon>
        <taxon>Bacillaceae</taxon>
        <taxon>Lottiidibacillus</taxon>
    </lineage>
</organism>
<dbReference type="PANTHER" id="PTHR43792:SF1">
    <property type="entry name" value="N-ACETYLTRANSFERASE DOMAIN-CONTAINING PROTEIN"/>
    <property type="match status" value="1"/>
</dbReference>
<dbReference type="GO" id="GO:0016747">
    <property type="term" value="F:acyltransferase activity, transferring groups other than amino-acyl groups"/>
    <property type="evidence" value="ECO:0007669"/>
    <property type="project" value="InterPro"/>
</dbReference>
<evidence type="ECO:0000313" key="2">
    <source>
        <dbReference type="EMBL" id="OZM57102.1"/>
    </source>
</evidence>
<keyword evidence="3" id="KW-1185">Reference proteome</keyword>
<protein>
    <submittedName>
        <fullName evidence="2">N-acetyltransferase</fullName>
    </submittedName>
</protein>